<dbReference type="PANTHER" id="PTHR15136">
    <property type="entry name" value="STROMAL INTERACTION MOLECULE HOMOLOG"/>
    <property type="match status" value="1"/>
</dbReference>
<dbReference type="InterPro" id="IPR013783">
    <property type="entry name" value="Ig-like_fold"/>
</dbReference>
<feature type="region of interest" description="Disordered" evidence="1">
    <location>
        <begin position="410"/>
        <end position="475"/>
    </location>
</feature>
<dbReference type="PROSITE" id="PS50105">
    <property type="entry name" value="SAM_DOMAIN"/>
    <property type="match status" value="1"/>
</dbReference>
<keyword evidence="2" id="KW-0732">Signal</keyword>
<evidence type="ECO:0000256" key="2">
    <source>
        <dbReference type="SAM" id="SignalP"/>
    </source>
</evidence>
<dbReference type="AlphaFoldDB" id="A0AAD5DVN4"/>
<keyword evidence="5" id="KW-1185">Reference proteome</keyword>
<dbReference type="InterPro" id="IPR001660">
    <property type="entry name" value="SAM"/>
</dbReference>
<dbReference type="Gene3D" id="2.60.40.10">
    <property type="entry name" value="Immunoglobulins"/>
    <property type="match status" value="1"/>
</dbReference>
<proteinExistence type="predicted"/>
<dbReference type="EMBL" id="JADXDR010000046">
    <property type="protein sequence ID" value="KAI7842895.1"/>
    <property type="molecule type" value="Genomic_DNA"/>
</dbReference>
<dbReference type="Gene3D" id="1.10.150.50">
    <property type="entry name" value="Transcription Factor, Ets-1"/>
    <property type="match status" value="1"/>
</dbReference>
<evidence type="ECO:0000256" key="1">
    <source>
        <dbReference type="SAM" id="MobiDB-lite"/>
    </source>
</evidence>
<protein>
    <recommendedName>
        <fullName evidence="3">SAM domain-containing protein</fullName>
    </recommendedName>
</protein>
<dbReference type="InterPro" id="IPR037608">
    <property type="entry name" value="STIM1/2"/>
</dbReference>
<dbReference type="SMART" id="SM00060">
    <property type="entry name" value="FN3"/>
    <property type="match status" value="1"/>
</dbReference>
<sequence length="570" mass="58520">MARGKRLVQALAAGALLLCCCASLTHGTNEQQRQKAEEQLFQQLDANKDGEVTAAETAHYVGQDAGFDWAAQEGWSVAAAAQHSQEALDGADAGGTVSKAELAAHLRALLQDHKVVDWVEHGLGLPQYAPAFKRNAVTALDFPLLLSDGGATLASDLGVTSRLHQQQILRGLKRMVLGLGQLPSPPQQLECAAANKSAVRLSWQPPAAAGHPPYHKYILQRQLLEATAAGGGRGAHSRCAAGAPLDGSGGSGGTPDSGGGRWIGAPSCPAEPWETVGDPDDELSAWLDAPPAAGSYRYRLAAWSAFGHSAYAYTPAGCAVKAAQRLRLPPAQVLPPSDMQALLASLAASGSTLSARQGQSVSSGKAWSWSAASSAVVVALTILLKASQLQVAARLAALWRMAADTLARRRQATGGAAPNTDQQQTGSAACPAPGMPLVSSSRASLASLAGEAAAADEQQRQQQQQNGPGALAGADGSLLHSLSSSQLLSLASSQGLALDPSSDSAAAAAAAGGLSADAALDDASAEQLAQAIRRGQRCGHPGCHRRFDRLRDVRRRLEVSLASATGPVAG</sequence>
<feature type="compositionally biased region" description="Gly residues" evidence="1">
    <location>
        <begin position="247"/>
        <end position="262"/>
    </location>
</feature>
<dbReference type="GO" id="GO:0006874">
    <property type="term" value="P:intracellular calcium ion homeostasis"/>
    <property type="evidence" value="ECO:0007669"/>
    <property type="project" value="TreeGrafter"/>
</dbReference>
<feature type="compositionally biased region" description="Low complexity" evidence="1">
    <location>
        <begin position="439"/>
        <end position="475"/>
    </location>
</feature>
<accession>A0AAD5DVN4</accession>
<dbReference type="InterPro" id="IPR036116">
    <property type="entry name" value="FN3_sf"/>
</dbReference>
<reference evidence="4" key="1">
    <citation type="submission" date="2020-11" db="EMBL/GenBank/DDBJ databases">
        <title>Chlorella ohadii genome sequencing and assembly.</title>
        <authorList>
            <person name="Murik O."/>
            <person name="Treves H."/>
            <person name="Kedem I."/>
            <person name="Shotland Y."/>
            <person name="Kaplan A."/>
        </authorList>
    </citation>
    <scope>NUCLEOTIDE SEQUENCE</scope>
    <source>
        <strain evidence="4">1</strain>
    </source>
</reference>
<dbReference type="SUPFAM" id="SSF47769">
    <property type="entry name" value="SAM/Pointed domain"/>
    <property type="match status" value="1"/>
</dbReference>
<feature type="signal peptide" evidence="2">
    <location>
        <begin position="1"/>
        <end position="27"/>
    </location>
</feature>
<gene>
    <name evidence="4" type="ORF">COHA_003407</name>
</gene>
<name>A0AAD5DVN4_9CHLO</name>
<evidence type="ECO:0000259" key="3">
    <source>
        <dbReference type="PROSITE" id="PS50105"/>
    </source>
</evidence>
<dbReference type="Proteomes" id="UP001205105">
    <property type="component" value="Unassembled WGS sequence"/>
</dbReference>
<dbReference type="InterPro" id="IPR003961">
    <property type="entry name" value="FN3_dom"/>
</dbReference>
<dbReference type="GO" id="GO:0005509">
    <property type="term" value="F:calcium ion binding"/>
    <property type="evidence" value="ECO:0007669"/>
    <property type="project" value="TreeGrafter"/>
</dbReference>
<dbReference type="GO" id="GO:0005886">
    <property type="term" value="C:plasma membrane"/>
    <property type="evidence" value="ECO:0007669"/>
    <property type="project" value="TreeGrafter"/>
</dbReference>
<dbReference type="GO" id="GO:0002115">
    <property type="term" value="P:store-operated calcium entry"/>
    <property type="evidence" value="ECO:0007669"/>
    <property type="project" value="TreeGrafter"/>
</dbReference>
<dbReference type="GO" id="GO:0005783">
    <property type="term" value="C:endoplasmic reticulum"/>
    <property type="evidence" value="ECO:0007669"/>
    <property type="project" value="TreeGrafter"/>
</dbReference>
<organism evidence="4 5">
    <name type="scientific">Chlorella ohadii</name>
    <dbReference type="NCBI Taxonomy" id="2649997"/>
    <lineage>
        <taxon>Eukaryota</taxon>
        <taxon>Viridiplantae</taxon>
        <taxon>Chlorophyta</taxon>
        <taxon>core chlorophytes</taxon>
        <taxon>Trebouxiophyceae</taxon>
        <taxon>Chlorellales</taxon>
        <taxon>Chlorellaceae</taxon>
        <taxon>Chlorella clade</taxon>
        <taxon>Chlorella</taxon>
    </lineage>
</organism>
<dbReference type="GO" id="GO:0005246">
    <property type="term" value="F:calcium channel regulator activity"/>
    <property type="evidence" value="ECO:0007669"/>
    <property type="project" value="InterPro"/>
</dbReference>
<feature type="domain" description="SAM" evidence="3">
    <location>
        <begin position="110"/>
        <end position="178"/>
    </location>
</feature>
<comment type="caution">
    <text evidence="4">The sequence shown here is derived from an EMBL/GenBank/DDBJ whole genome shotgun (WGS) entry which is preliminary data.</text>
</comment>
<evidence type="ECO:0000313" key="5">
    <source>
        <dbReference type="Proteomes" id="UP001205105"/>
    </source>
</evidence>
<feature type="region of interest" description="Disordered" evidence="1">
    <location>
        <begin position="235"/>
        <end position="268"/>
    </location>
</feature>
<dbReference type="SUPFAM" id="SSF49265">
    <property type="entry name" value="Fibronectin type III"/>
    <property type="match status" value="1"/>
</dbReference>
<dbReference type="CDD" id="cd00063">
    <property type="entry name" value="FN3"/>
    <property type="match status" value="1"/>
</dbReference>
<dbReference type="InterPro" id="IPR013761">
    <property type="entry name" value="SAM/pointed_sf"/>
</dbReference>
<dbReference type="Pfam" id="PF07647">
    <property type="entry name" value="SAM_2"/>
    <property type="match status" value="1"/>
</dbReference>
<feature type="chain" id="PRO_5042252619" description="SAM domain-containing protein" evidence="2">
    <location>
        <begin position="28"/>
        <end position="570"/>
    </location>
</feature>
<dbReference type="PANTHER" id="PTHR15136:SF13">
    <property type="entry name" value="SAM DOMAIN-CONTAINING PROTEIN"/>
    <property type="match status" value="1"/>
</dbReference>
<evidence type="ECO:0000313" key="4">
    <source>
        <dbReference type="EMBL" id="KAI7842895.1"/>
    </source>
</evidence>